<accession>A0ABS4R9V7</accession>
<proteinExistence type="predicted"/>
<dbReference type="RefSeq" id="WP_066394557.1">
    <property type="nucleotide sequence ID" value="NZ_JAGIKZ010000001.1"/>
</dbReference>
<protein>
    <submittedName>
        <fullName evidence="1">Uncharacterized protein</fullName>
    </submittedName>
</protein>
<reference evidence="1 2" key="1">
    <citation type="submission" date="2021-03" db="EMBL/GenBank/DDBJ databases">
        <title>Genomic Encyclopedia of Type Strains, Phase IV (KMG-IV): sequencing the most valuable type-strain genomes for metagenomic binning, comparative biology and taxonomic classification.</title>
        <authorList>
            <person name="Goeker M."/>
        </authorList>
    </citation>
    <scope>NUCLEOTIDE SEQUENCE [LARGE SCALE GENOMIC DNA]</scope>
    <source>
        <strain evidence="1 2">DSM 26675</strain>
    </source>
</reference>
<evidence type="ECO:0000313" key="2">
    <source>
        <dbReference type="Proteomes" id="UP001519293"/>
    </source>
</evidence>
<dbReference type="EMBL" id="JAGIKZ010000001">
    <property type="protein sequence ID" value="MBP2239683.1"/>
    <property type="molecule type" value="Genomic_DNA"/>
</dbReference>
<comment type="caution">
    <text evidence="1">The sequence shown here is derived from an EMBL/GenBank/DDBJ whole genome shotgun (WGS) entry which is preliminary data.</text>
</comment>
<gene>
    <name evidence="1" type="ORF">J2Z40_000236</name>
</gene>
<name>A0ABS4R9V7_9BACI</name>
<keyword evidence="2" id="KW-1185">Reference proteome</keyword>
<organism evidence="1 2">
    <name type="scientific">Cytobacillus eiseniae</name>
    <dbReference type="NCBI Taxonomy" id="762947"/>
    <lineage>
        <taxon>Bacteria</taxon>
        <taxon>Bacillati</taxon>
        <taxon>Bacillota</taxon>
        <taxon>Bacilli</taxon>
        <taxon>Bacillales</taxon>
        <taxon>Bacillaceae</taxon>
        <taxon>Cytobacillus</taxon>
    </lineage>
</organism>
<evidence type="ECO:0000313" key="1">
    <source>
        <dbReference type="EMBL" id="MBP2239683.1"/>
    </source>
</evidence>
<dbReference type="Proteomes" id="UP001519293">
    <property type="component" value="Unassembled WGS sequence"/>
</dbReference>
<sequence length="98" mass="11040">MFSFETDSLLVDDREDLLAVLRMRFGFIPGEVIEKVYEINDYSILQRLILAAANAANWDVFVQELQAGEDSFRLLGEEFNPLGEGLLGRSRDNGAKAE</sequence>